<dbReference type="Gene3D" id="3.30.565.10">
    <property type="entry name" value="Histidine kinase-like ATPase, C-terminal domain"/>
    <property type="match status" value="1"/>
</dbReference>
<keyword evidence="9" id="KW-0472">Membrane</keyword>
<keyword evidence="9" id="KW-0812">Transmembrane</keyword>
<dbReference type="SMART" id="SM00387">
    <property type="entry name" value="HATPase_c"/>
    <property type="match status" value="1"/>
</dbReference>
<evidence type="ECO:0000256" key="3">
    <source>
        <dbReference type="ARBA" id="ARBA00022553"/>
    </source>
</evidence>
<evidence type="ECO:0000256" key="8">
    <source>
        <dbReference type="ARBA" id="ARBA00023012"/>
    </source>
</evidence>
<dbReference type="PANTHER" id="PTHR43065:SF10">
    <property type="entry name" value="PEROXIDE STRESS-ACTIVATED HISTIDINE KINASE MAK3"/>
    <property type="match status" value="1"/>
</dbReference>
<protein>
    <recommendedName>
        <fullName evidence="2">histidine kinase</fullName>
        <ecNumber evidence="2">2.7.13.3</ecNumber>
    </recommendedName>
</protein>
<dbReference type="EMBL" id="BMGS01000005">
    <property type="protein sequence ID" value="GGG44067.1"/>
    <property type="molecule type" value="Genomic_DNA"/>
</dbReference>
<accession>A0ABQ1WWE4</accession>
<dbReference type="Pfam" id="PF02518">
    <property type="entry name" value="HATPase_c"/>
    <property type="match status" value="1"/>
</dbReference>
<evidence type="ECO:0000256" key="9">
    <source>
        <dbReference type="SAM" id="Phobius"/>
    </source>
</evidence>
<dbReference type="InterPro" id="IPR003594">
    <property type="entry name" value="HATPase_dom"/>
</dbReference>
<comment type="catalytic activity">
    <reaction evidence="1">
        <text>ATP + protein L-histidine = ADP + protein N-phospho-L-histidine.</text>
        <dbReference type="EC" id="2.7.13.3"/>
    </reaction>
</comment>
<proteinExistence type="predicted"/>
<dbReference type="EC" id="2.7.13.3" evidence="2"/>
<dbReference type="SUPFAM" id="SSF55874">
    <property type="entry name" value="ATPase domain of HSP90 chaperone/DNA topoisomerase II/histidine kinase"/>
    <property type="match status" value="1"/>
</dbReference>
<evidence type="ECO:0000256" key="1">
    <source>
        <dbReference type="ARBA" id="ARBA00000085"/>
    </source>
</evidence>
<keyword evidence="3" id="KW-0597">Phosphoprotein</keyword>
<feature type="domain" description="Histidine kinase" evidence="10">
    <location>
        <begin position="200"/>
        <end position="406"/>
    </location>
</feature>
<feature type="transmembrane region" description="Helical" evidence="9">
    <location>
        <begin position="162"/>
        <end position="182"/>
    </location>
</feature>
<evidence type="ECO:0000256" key="4">
    <source>
        <dbReference type="ARBA" id="ARBA00022679"/>
    </source>
</evidence>
<evidence type="ECO:0000313" key="12">
    <source>
        <dbReference type="Proteomes" id="UP000601361"/>
    </source>
</evidence>
<evidence type="ECO:0000256" key="6">
    <source>
        <dbReference type="ARBA" id="ARBA00022777"/>
    </source>
</evidence>
<keyword evidence="7" id="KW-0067">ATP-binding</keyword>
<keyword evidence="6 11" id="KW-0418">Kinase</keyword>
<comment type="caution">
    <text evidence="11">The sequence shown here is derived from an EMBL/GenBank/DDBJ whole genome shotgun (WGS) entry which is preliminary data.</text>
</comment>
<dbReference type="Proteomes" id="UP000601361">
    <property type="component" value="Unassembled WGS sequence"/>
</dbReference>
<organism evidence="11 12">
    <name type="scientific">Hymenobacter glacieicola</name>
    <dbReference type="NCBI Taxonomy" id="1562124"/>
    <lineage>
        <taxon>Bacteria</taxon>
        <taxon>Pseudomonadati</taxon>
        <taxon>Bacteroidota</taxon>
        <taxon>Cytophagia</taxon>
        <taxon>Cytophagales</taxon>
        <taxon>Hymenobacteraceae</taxon>
        <taxon>Hymenobacter</taxon>
    </lineage>
</organism>
<dbReference type="InterPro" id="IPR005467">
    <property type="entry name" value="His_kinase_dom"/>
</dbReference>
<dbReference type="GO" id="GO:0016301">
    <property type="term" value="F:kinase activity"/>
    <property type="evidence" value="ECO:0007669"/>
    <property type="project" value="UniProtKB-KW"/>
</dbReference>
<keyword evidence="8" id="KW-0902">Two-component regulatory system</keyword>
<evidence type="ECO:0000256" key="7">
    <source>
        <dbReference type="ARBA" id="ARBA00022840"/>
    </source>
</evidence>
<dbReference type="InterPro" id="IPR004358">
    <property type="entry name" value="Sig_transdc_His_kin-like_C"/>
</dbReference>
<dbReference type="PROSITE" id="PS50109">
    <property type="entry name" value="HIS_KIN"/>
    <property type="match status" value="1"/>
</dbReference>
<sequence>MLHLPSVRFCSVLPIPIYDQKSRIKLVIVGVALLIGAATVIYTNLLVQRLSEREQKQIDLYAKTQRYLINTEEESNVSFLYDEIIEANTTIPVIWADDSGYPLDAQNLPVPKGLSETARVSYLQQEMLKMKEQHPPIVIEIGGGVRNFIYYKESSLLTQLRFYPLVQLAIIGCLGVIAYFAFSYSRRAEQNRVWVGLAKETAHQLGTPLSSLVGWQAYLRESERFRGEPIVEELGKDIRRLEIITERFSNIGSVPVLKDENILRVTQNAISYLQSRVSRKVSFEIKTDLPTDTPAQVNIPLFDWVIENICKNAVDAMDGRGSITIHLRRPVRNKSQIAIDITDTGKGIPKSKLESVFLPGYTTKKRGWGLGLALAKRIIENYHKGRLFVKWSEVGRGTTFRVILNG</sequence>
<dbReference type="PANTHER" id="PTHR43065">
    <property type="entry name" value="SENSOR HISTIDINE KINASE"/>
    <property type="match status" value="1"/>
</dbReference>
<gene>
    <name evidence="11" type="primary">porY</name>
    <name evidence="11" type="ORF">GCM10011378_20470</name>
</gene>
<name>A0ABQ1WWE4_9BACT</name>
<evidence type="ECO:0000256" key="5">
    <source>
        <dbReference type="ARBA" id="ARBA00022741"/>
    </source>
</evidence>
<keyword evidence="12" id="KW-1185">Reference proteome</keyword>
<feature type="transmembrane region" description="Helical" evidence="9">
    <location>
        <begin position="26"/>
        <end position="47"/>
    </location>
</feature>
<keyword evidence="4" id="KW-0808">Transferase</keyword>
<dbReference type="InterPro" id="IPR036890">
    <property type="entry name" value="HATPase_C_sf"/>
</dbReference>
<keyword evidence="9" id="KW-1133">Transmembrane helix</keyword>
<dbReference type="PRINTS" id="PR00344">
    <property type="entry name" value="BCTRLSENSOR"/>
</dbReference>
<keyword evidence="5" id="KW-0547">Nucleotide-binding</keyword>
<evidence type="ECO:0000259" key="10">
    <source>
        <dbReference type="PROSITE" id="PS50109"/>
    </source>
</evidence>
<reference evidence="12" key="1">
    <citation type="journal article" date="2019" name="Int. J. Syst. Evol. Microbiol.">
        <title>The Global Catalogue of Microorganisms (GCM) 10K type strain sequencing project: providing services to taxonomists for standard genome sequencing and annotation.</title>
        <authorList>
            <consortium name="The Broad Institute Genomics Platform"/>
            <consortium name="The Broad Institute Genome Sequencing Center for Infectious Disease"/>
            <person name="Wu L."/>
            <person name="Ma J."/>
        </authorList>
    </citation>
    <scope>NUCLEOTIDE SEQUENCE [LARGE SCALE GENOMIC DNA]</scope>
    <source>
        <strain evidence="12">CGMCC 1.12990</strain>
    </source>
</reference>
<evidence type="ECO:0000313" key="11">
    <source>
        <dbReference type="EMBL" id="GGG44067.1"/>
    </source>
</evidence>
<evidence type="ECO:0000256" key="2">
    <source>
        <dbReference type="ARBA" id="ARBA00012438"/>
    </source>
</evidence>